<reference evidence="1" key="1">
    <citation type="journal article" date="2014" name="Microbiology">
        <title>A 2,4-dichlorophenoxyacetic acid degradation plasmid pM7012 discloses distribution of an unclassified megaplasmid group across bacterial species.</title>
        <authorList>
            <person name="Sakai Y."/>
            <person name="Ogawa N."/>
            <person name="Shimomura Y."/>
            <person name="Fujii T."/>
        </authorList>
    </citation>
    <scope>NUCLEOTIDE SEQUENCE</scope>
    <source>
        <strain evidence="1">M701</strain>
    </source>
</reference>
<reference evidence="1" key="2">
    <citation type="submission" date="2024-06" db="EMBL/GenBank/DDBJ databases">
        <authorList>
            <person name="Sakai Y."/>
            <person name="Fujii T."/>
        </authorList>
    </citation>
    <scope>NUCLEOTIDE SEQUENCE</scope>
    <source>
        <strain evidence="1">M701</strain>
        <plasmid evidence="1">pM7012</plasmid>
    </source>
</reference>
<organism evidence="1">
    <name type="scientific">Burkholderia sp. M701</name>
    <dbReference type="NCBI Taxonomy" id="326454"/>
    <lineage>
        <taxon>Bacteria</taxon>
        <taxon>Pseudomonadati</taxon>
        <taxon>Pseudomonadota</taxon>
        <taxon>Betaproteobacteria</taxon>
        <taxon>Burkholderiales</taxon>
        <taxon>Burkholderiaceae</taxon>
        <taxon>Burkholderia</taxon>
    </lineage>
</organism>
<evidence type="ECO:0000313" key="1">
    <source>
        <dbReference type="EMBL" id="BAO18931.1"/>
    </source>
</evidence>
<name>V5YPS2_9BURK</name>
<accession>V5YPS2</accession>
<proteinExistence type="predicted"/>
<geneLocation type="plasmid" evidence="1">
    <name>pM7012</name>
</geneLocation>
<dbReference type="EMBL" id="AB853026">
    <property type="protein sequence ID" value="BAO18931.1"/>
    <property type="molecule type" value="Genomic_DNA"/>
</dbReference>
<dbReference type="AlphaFoldDB" id="V5YPS2"/>
<sequence>MLVSQLSALHETYAHLQRLEGGDGNGPLDKEALPVPVALLEGAVDIRQGRVSKELDAVRLLLRLLWQGYDAGGTSCGRSFDARIVEAAMMLLGQPVASVDVSRDGMQLVQQCEDRAYELTRVAQNGDEWNAAVRDFRAAHERREELILRGREREARQGSAAQ</sequence>
<protein>
    <submittedName>
        <fullName evidence="1">Uncharacterized protein</fullName>
    </submittedName>
</protein>
<keyword evidence="1" id="KW-0614">Plasmid</keyword>